<gene>
    <name evidence="1" type="ORF">PsorP6_000735</name>
</gene>
<proteinExistence type="predicted"/>
<comment type="caution">
    <text evidence="1">The sequence shown here is derived from an EMBL/GenBank/DDBJ whole genome shotgun (WGS) entry which is preliminary data.</text>
</comment>
<accession>A0ACC0WTA6</accession>
<sequence>MLLGVVNEDIHTVGAKLMVATRDESDAPAASNTCIHVVFPLVEILQDFTPIEGHLPSKVEAQLNAHSVF</sequence>
<evidence type="ECO:0000313" key="2">
    <source>
        <dbReference type="Proteomes" id="UP001163321"/>
    </source>
</evidence>
<name>A0ACC0WTA6_9STRA</name>
<reference evidence="1 2" key="1">
    <citation type="journal article" date="2022" name="bioRxiv">
        <title>The genome of the oomycete Peronosclerospora sorghi, a cosmopolitan pathogen of maize and sorghum, is inflated with dispersed pseudogenes.</title>
        <authorList>
            <person name="Fletcher K."/>
            <person name="Martin F."/>
            <person name="Isakeit T."/>
            <person name="Cavanaugh K."/>
            <person name="Magill C."/>
            <person name="Michelmore R."/>
        </authorList>
    </citation>
    <scope>NUCLEOTIDE SEQUENCE [LARGE SCALE GENOMIC DNA]</scope>
    <source>
        <strain evidence="1">P6</strain>
    </source>
</reference>
<dbReference type="Proteomes" id="UP001163321">
    <property type="component" value="Chromosome 1"/>
</dbReference>
<protein>
    <submittedName>
        <fullName evidence="1">Uncharacterized protein</fullName>
    </submittedName>
</protein>
<organism evidence="1 2">
    <name type="scientific">Peronosclerospora sorghi</name>
    <dbReference type="NCBI Taxonomy" id="230839"/>
    <lineage>
        <taxon>Eukaryota</taxon>
        <taxon>Sar</taxon>
        <taxon>Stramenopiles</taxon>
        <taxon>Oomycota</taxon>
        <taxon>Peronosporomycetes</taxon>
        <taxon>Peronosporales</taxon>
        <taxon>Peronosporaceae</taxon>
        <taxon>Peronosclerospora</taxon>
    </lineage>
</organism>
<dbReference type="EMBL" id="CM047580">
    <property type="protein sequence ID" value="KAI9921842.1"/>
    <property type="molecule type" value="Genomic_DNA"/>
</dbReference>
<keyword evidence="2" id="KW-1185">Reference proteome</keyword>
<evidence type="ECO:0000313" key="1">
    <source>
        <dbReference type="EMBL" id="KAI9921842.1"/>
    </source>
</evidence>